<dbReference type="InterPro" id="IPR010610">
    <property type="entry name" value="EryCIII-like_C"/>
</dbReference>
<organism evidence="4 5">
    <name type="scientific">Malassezia caprae</name>
    <dbReference type="NCBI Taxonomy" id="1381934"/>
    <lineage>
        <taxon>Eukaryota</taxon>
        <taxon>Fungi</taxon>
        <taxon>Dikarya</taxon>
        <taxon>Basidiomycota</taxon>
        <taxon>Ustilaginomycotina</taxon>
        <taxon>Malasseziomycetes</taxon>
        <taxon>Malasseziales</taxon>
        <taxon>Malasseziaceae</taxon>
        <taxon>Malassezia</taxon>
    </lineage>
</organism>
<gene>
    <name evidence="4" type="ORF">MCAP1_002017</name>
</gene>
<dbReference type="AlphaFoldDB" id="A0AAF0E7K3"/>
<dbReference type="SUPFAM" id="SSF53756">
    <property type="entry name" value="UDP-Glycosyltransferase/glycogen phosphorylase"/>
    <property type="match status" value="1"/>
</dbReference>
<protein>
    <recommendedName>
        <fullName evidence="3">Erythromycin biosynthesis protein CIII-like C-terminal domain-containing protein</fullName>
    </recommendedName>
</protein>
<dbReference type="Gene3D" id="3.40.50.2000">
    <property type="entry name" value="Glycogen Phosphorylase B"/>
    <property type="match status" value="2"/>
</dbReference>
<keyword evidence="5" id="KW-1185">Reference proteome</keyword>
<name>A0AAF0E7K3_9BASI</name>
<dbReference type="PANTHER" id="PTHR48043:SF151">
    <property type="entry name" value="GLYCOSYLTRANSFERASE FAMILY 1 PROTEIN"/>
    <property type="match status" value="1"/>
</dbReference>
<dbReference type="EMBL" id="CP119911">
    <property type="protein sequence ID" value="WFD19781.1"/>
    <property type="molecule type" value="Genomic_DNA"/>
</dbReference>
<dbReference type="Proteomes" id="UP001220961">
    <property type="component" value="Chromosome 4"/>
</dbReference>
<evidence type="ECO:0000313" key="5">
    <source>
        <dbReference type="Proteomes" id="UP001220961"/>
    </source>
</evidence>
<keyword evidence="1" id="KW-0328">Glycosyltransferase</keyword>
<evidence type="ECO:0000259" key="3">
    <source>
        <dbReference type="Pfam" id="PF06722"/>
    </source>
</evidence>
<sequence>MVISLPARRRYLFISNPATGQINPLLALMEELALRGNQAILASSESVYHKFQKLQARMGYTVQPESTPSEEYLKRCPLVFVSLGSCDVMDDYTNKAVSLTDQFHDLCRSNPGDIWGWLSTFIELVPGASPEYRDIVFRIRDLCEKLDADMLLVDNFSPFAVDAARLTKRPFIETSPGASSAVASNVSFLTNPLPMSGGRKAGTSISTLFRNIVFMCIWLKFIFFNPWPIRRRRFRRDELGLKPVDVICDSVMTPTPGMLPQQIATITFNVASMDIYPTEAYDKSVYFVGPCFSTKGGKIPSTRAPSSPIFASRRAALEAGSSAPSTPSLSLTPSRLEKEMGKVQSASEDVVKVWMDQALSDGKRVLYINMGSIFFYSRKDYDNIVEALKMLHELAPNALVLWKVPKLPYDVQPIPPLEEANLPPYIRREYWIPDVEVVLQHPALAVFMHHGGGNSYNEAIAHGVPQFCVSQWVDTHDIGLYVQHSGVGLWADKSPRFDPVDISTKLAKLIKDEHSTFQHVALSWQLKAAQAGGTTGACDIIESLVSSYKFEGGSSKAPMPSAL</sequence>
<feature type="domain" description="Erythromycin biosynthesis protein CIII-like C-terminal" evidence="3">
    <location>
        <begin position="420"/>
        <end position="516"/>
    </location>
</feature>
<evidence type="ECO:0000256" key="2">
    <source>
        <dbReference type="ARBA" id="ARBA00022679"/>
    </source>
</evidence>
<dbReference type="PANTHER" id="PTHR48043">
    <property type="entry name" value="EG:EG0003.4 PROTEIN-RELATED"/>
    <property type="match status" value="1"/>
</dbReference>
<keyword evidence="2" id="KW-0808">Transferase</keyword>
<evidence type="ECO:0000256" key="1">
    <source>
        <dbReference type="ARBA" id="ARBA00022676"/>
    </source>
</evidence>
<dbReference type="InterPro" id="IPR050271">
    <property type="entry name" value="UDP-glycosyltransferase"/>
</dbReference>
<dbReference type="Pfam" id="PF06722">
    <property type="entry name" value="EryCIII-like_C"/>
    <property type="match status" value="1"/>
</dbReference>
<accession>A0AAF0E7K3</accession>
<reference evidence="4" key="1">
    <citation type="submission" date="2023-03" db="EMBL/GenBank/DDBJ databases">
        <title>Mating type loci evolution in Malassezia.</title>
        <authorList>
            <person name="Coelho M.A."/>
        </authorList>
    </citation>
    <scope>NUCLEOTIDE SEQUENCE</scope>
    <source>
        <strain evidence="4">CBS 10434</strain>
    </source>
</reference>
<dbReference type="GO" id="GO:0008194">
    <property type="term" value="F:UDP-glycosyltransferase activity"/>
    <property type="evidence" value="ECO:0007669"/>
    <property type="project" value="TreeGrafter"/>
</dbReference>
<evidence type="ECO:0000313" key="4">
    <source>
        <dbReference type="EMBL" id="WFD19781.1"/>
    </source>
</evidence>
<proteinExistence type="predicted"/>